<feature type="domain" description="Exonuclease" evidence="8">
    <location>
        <begin position="254"/>
        <end position="414"/>
    </location>
</feature>
<reference evidence="9" key="1">
    <citation type="submission" date="2020-08" db="EMBL/GenBank/DDBJ databases">
        <title>Multicomponent nature underlies the extraordinary mechanical properties of spider dragline silk.</title>
        <authorList>
            <person name="Kono N."/>
            <person name="Nakamura H."/>
            <person name="Mori M."/>
            <person name="Yoshida Y."/>
            <person name="Ohtoshi R."/>
            <person name="Malay A.D."/>
            <person name="Moran D.A.P."/>
            <person name="Tomita M."/>
            <person name="Numata K."/>
            <person name="Arakawa K."/>
        </authorList>
    </citation>
    <scope>NUCLEOTIDE SEQUENCE</scope>
</reference>
<dbReference type="InterPro" id="IPR034922">
    <property type="entry name" value="REX1-like_exo"/>
</dbReference>
<keyword evidence="4" id="KW-0378">Hydrolase</keyword>
<accession>A0A8X6MUC0</accession>
<protein>
    <submittedName>
        <fullName evidence="9">RNA exonuclease 5</fullName>
    </submittedName>
</protein>
<evidence type="ECO:0000256" key="1">
    <source>
        <dbReference type="ARBA" id="ARBA00004123"/>
    </source>
</evidence>
<dbReference type="InterPro" id="IPR047021">
    <property type="entry name" value="REXO1/3/4-like"/>
</dbReference>
<name>A0A8X6MUC0_NEPPI</name>
<comment type="subcellular location">
    <subcellularLocation>
        <location evidence="1">Nucleus</location>
    </subcellularLocation>
</comment>
<dbReference type="Gene3D" id="3.30.420.10">
    <property type="entry name" value="Ribonuclease H-like superfamily/Ribonuclease H"/>
    <property type="match status" value="1"/>
</dbReference>
<comment type="similarity">
    <text evidence="2">Belongs to the REXO1/REXO3 family.</text>
</comment>
<evidence type="ECO:0000313" key="10">
    <source>
        <dbReference type="Proteomes" id="UP000887013"/>
    </source>
</evidence>
<dbReference type="Proteomes" id="UP000887013">
    <property type="component" value="Unassembled WGS sequence"/>
</dbReference>
<dbReference type="SMART" id="SM00479">
    <property type="entry name" value="EXOIII"/>
    <property type="match status" value="1"/>
</dbReference>
<dbReference type="OrthoDB" id="3996471at2759"/>
<sequence>MDDLPNEPTDAVETNRKKRKFEDSTDLERTNLSAEEIESQERSELLELAIKAFFYGRRKVEPGFHLNVHGEDAAVDLDDYRSGRACVTGEPVCMDDIYQLLLKSVIGYKYKLRWATLNGTRSIRKTLLLVIEGFTKSDILENSAELSTIDMFQQVVETASSNIHFSTELCSLHQMTDFHVQSRDTYSTMFSRDKGVKIEMPLQYKFPSKLNLLLSPIQMLMENYPFPGSNYKKSRCDNYILTKESYSPVTKDSPMFAIDCEMCVSTNRPRVLARIVVVDENYKTVYQSFVKPDVKITDYVTEYSGISENMLKGVKVKLSDVQQQLQKLLPGDAILIGQSLNYDLHVLKMLHPYVIDTSIIFNNTGIRKKKISLKCLAMKYLNKAIQVNGKGHNPIEDAVTMMQLVQFRLQQIAQFPKQFFYNQDLSSALQNNEDNELPPPKIASDSQKTEPGFFTVTAKFSKKCSLIGSEISLRHYHSKILNENVEKIVKSNRKDIINATLEQITKKDLVITHVSYNPITQQNAYEELNNILKQLYDVYDDRYMFMALISGVDESNYSDIKNGLFMSAFKVLERDR</sequence>
<feature type="region of interest" description="Disordered" evidence="7">
    <location>
        <begin position="1"/>
        <end position="31"/>
    </location>
</feature>
<evidence type="ECO:0000256" key="2">
    <source>
        <dbReference type="ARBA" id="ARBA00006357"/>
    </source>
</evidence>
<dbReference type="EMBL" id="BMAW01002432">
    <property type="protein sequence ID" value="GFS78575.1"/>
    <property type="molecule type" value="Genomic_DNA"/>
</dbReference>
<feature type="compositionally biased region" description="Basic and acidic residues" evidence="7">
    <location>
        <begin position="20"/>
        <end position="29"/>
    </location>
</feature>
<evidence type="ECO:0000256" key="5">
    <source>
        <dbReference type="ARBA" id="ARBA00022839"/>
    </source>
</evidence>
<keyword evidence="5 9" id="KW-0269">Exonuclease</keyword>
<dbReference type="GO" id="GO:0005634">
    <property type="term" value="C:nucleus"/>
    <property type="evidence" value="ECO:0007669"/>
    <property type="project" value="UniProtKB-SubCell"/>
</dbReference>
<comment type="caution">
    <text evidence="9">The sequence shown here is derived from an EMBL/GenBank/DDBJ whole genome shotgun (WGS) entry which is preliminary data.</text>
</comment>
<evidence type="ECO:0000256" key="6">
    <source>
        <dbReference type="ARBA" id="ARBA00023242"/>
    </source>
</evidence>
<dbReference type="PANTHER" id="PTHR12801">
    <property type="entry name" value="RNA EXONUCLEASE REXO1 / RECO3 FAMILY MEMBER-RELATED"/>
    <property type="match status" value="1"/>
</dbReference>
<evidence type="ECO:0000256" key="4">
    <source>
        <dbReference type="ARBA" id="ARBA00022801"/>
    </source>
</evidence>
<dbReference type="InterPro" id="IPR012337">
    <property type="entry name" value="RNaseH-like_sf"/>
</dbReference>
<evidence type="ECO:0000259" key="8">
    <source>
        <dbReference type="SMART" id="SM00479"/>
    </source>
</evidence>
<dbReference type="GO" id="GO:0004527">
    <property type="term" value="F:exonuclease activity"/>
    <property type="evidence" value="ECO:0007669"/>
    <property type="project" value="UniProtKB-KW"/>
</dbReference>
<dbReference type="PANTHER" id="PTHR12801:SF82">
    <property type="entry name" value="RNA EXONUCLEASE 5"/>
    <property type="match status" value="1"/>
</dbReference>
<dbReference type="FunFam" id="3.30.420.10:FF:000019">
    <property type="entry name" value="RNA exonuclease NEF-sp"/>
    <property type="match status" value="1"/>
</dbReference>
<organism evidence="9 10">
    <name type="scientific">Nephila pilipes</name>
    <name type="common">Giant wood spider</name>
    <name type="synonym">Nephila maculata</name>
    <dbReference type="NCBI Taxonomy" id="299642"/>
    <lineage>
        <taxon>Eukaryota</taxon>
        <taxon>Metazoa</taxon>
        <taxon>Ecdysozoa</taxon>
        <taxon>Arthropoda</taxon>
        <taxon>Chelicerata</taxon>
        <taxon>Arachnida</taxon>
        <taxon>Araneae</taxon>
        <taxon>Araneomorphae</taxon>
        <taxon>Entelegynae</taxon>
        <taxon>Araneoidea</taxon>
        <taxon>Nephilidae</taxon>
        <taxon>Nephila</taxon>
    </lineage>
</organism>
<evidence type="ECO:0000256" key="3">
    <source>
        <dbReference type="ARBA" id="ARBA00022722"/>
    </source>
</evidence>
<evidence type="ECO:0000256" key="7">
    <source>
        <dbReference type="SAM" id="MobiDB-lite"/>
    </source>
</evidence>
<keyword evidence="6" id="KW-0539">Nucleus</keyword>
<keyword evidence="3" id="KW-0540">Nuclease</keyword>
<dbReference type="InterPro" id="IPR036397">
    <property type="entry name" value="RNaseH_sf"/>
</dbReference>
<evidence type="ECO:0000313" key="9">
    <source>
        <dbReference type="EMBL" id="GFS78575.1"/>
    </source>
</evidence>
<proteinExistence type="inferred from homology"/>
<dbReference type="InterPro" id="IPR013520">
    <property type="entry name" value="Ribonucl_H"/>
</dbReference>
<dbReference type="CDD" id="cd06145">
    <property type="entry name" value="REX1_like"/>
    <property type="match status" value="1"/>
</dbReference>
<keyword evidence="10" id="KW-1185">Reference proteome</keyword>
<dbReference type="SUPFAM" id="SSF53098">
    <property type="entry name" value="Ribonuclease H-like"/>
    <property type="match status" value="1"/>
</dbReference>
<gene>
    <name evidence="9" type="primary">Rexo5</name>
    <name evidence="9" type="ORF">NPIL_617981</name>
</gene>
<dbReference type="AlphaFoldDB" id="A0A8X6MUC0"/>
<dbReference type="Pfam" id="PF00929">
    <property type="entry name" value="RNase_T"/>
    <property type="match status" value="1"/>
</dbReference>
<dbReference type="GO" id="GO:0003676">
    <property type="term" value="F:nucleic acid binding"/>
    <property type="evidence" value="ECO:0007669"/>
    <property type="project" value="InterPro"/>
</dbReference>